<name>A0A166ADU0_9AGAM</name>
<dbReference type="EMBL" id="KV417662">
    <property type="protein sequence ID" value="KZP11505.1"/>
    <property type="molecule type" value="Genomic_DNA"/>
</dbReference>
<proteinExistence type="predicted"/>
<dbReference type="InterPro" id="IPR008803">
    <property type="entry name" value="RHD3/Sey1"/>
</dbReference>
<feature type="transmembrane region" description="Helical" evidence="1">
    <location>
        <begin position="692"/>
        <end position="709"/>
    </location>
</feature>
<gene>
    <name evidence="3" type="ORF">FIBSPDRAFT_1050738</name>
</gene>
<dbReference type="GO" id="GO:0003924">
    <property type="term" value="F:GTPase activity"/>
    <property type="evidence" value="ECO:0007669"/>
    <property type="project" value="TreeGrafter"/>
</dbReference>
<dbReference type="AlphaFoldDB" id="A0A166ADU0"/>
<feature type="transmembrane region" description="Helical" evidence="1">
    <location>
        <begin position="715"/>
        <end position="738"/>
    </location>
</feature>
<reference evidence="3 4" key="1">
    <citation type="journal article" date="2016" name="Mol. Biol. Evol.">
        <title>Comparative Genomics of Early-Diverging Mushroom-Forming Fungi Provides Insights into the Origins of Lignocellulose Decay Capabilities.</title>
        <authorList>
            <person name="Nagy L.G."/>
            <person name="Riley R."/>
            <person name="Tritt A."/>
            <person name="Adam C."/>
            <person name="Daum C."/>
            <person name="Floudas D."/>
            <person name="Sun H."/>
            <person name="Yadav J.S."/>
            <person name="Pangilinan J."/>
            <person name="Larsson K.H."/>
            <person name="Matsuura K."/>
            <person name="Barry K."/>
            <person name="Labutti K."/>
            <person name="Kuo R."/>
            <person name="Ohm R.A."/>
            <person name="Bhattacharya S.S."/>
            <person name="Shirouzu T."/>
            <person name="Yoshinaga Y."/>
            <person name="Martin F.M."/>
            <person name="Grigoriev I.V."/>
            <person name="Hibbett D.S."/>
        </authorList>
    </citation>
    <scope>NUCLEOTIDE SEQUENCE [LARGE SCALE GENOMIC DNA]</scope>
    <source>
        <strain evidence="3 4">CBS 109695</strain>
    </source>
</reference>
<evidence type="ECO:0000313" key="3">
    <source>
        <dbReference type="EMBL" id="KZP11505.1"/>
    </source>
</evidence>
<feature type="domain" description="Sey1/RHD3-like three-helix bundle" evidence="2">
    <location>
        <begin position="295"/>
        <end position="519"/>
    </location>
</feature>
<evidence type="ECO:0000313" key="4">
    <source>
        <dbReference type="Proteomes" id="UP000076532"/>
    </source>
</evidence>
<feature type="domain" description="Sey1/RHD3-like three-helix bundle" evidence="2">
    <location>
        <begin position="751"/>
        <end position="883"/>
    </location>
</feature>
<dbReference type="GO" id="GO:0016320">
    <property type="term" value="P:endoplasmic reticulum membrane fusion"/>
    <property type="evidence" value="ECO:0007669"/>
    <property type="project" value="TreeGrafter"/>
</dbReference>
<dbReference type="Proteomes" id="UP000076532">
    <property type="component" value="Unassembled WGS sequence"/>
</dbReference>
<feature type="transmembrane region" description="Helical" evidence="1">
    <location>
        <begin position="562"/>
        <end position="585"/>
    </location>
</feature>
<dbReference type="InterPro" id="IPR046758">
    <property type="entry name" value="Sey1/RHD3-like_3HB"/>
</dbReference>
<accession>A0A166ADU0</accession>
<keyword evidence="1" id="KW-0812">Transmembrane</keyword>
<protein>
    <submittedName>
        <fullName evidence="3">RHD3-domain-containing protein</fullName>
    </submittedName>
</protein>
<feature type="transmembrane region" description="Helical" evidence="1">
    <location>
        <begin position="985"/>
        <end position="1002"/>
    </location>
</feature>
<keyword evidence="1" id="KW-1133">Transmembrane helix</keyword>
<dbReference type="Pfam" id="PF20428">
    <property type="entry name" value="Sey1_3HB"/>
    <property type="match status" value="2"/>
</dbReference>
<keyword evidence="1" id="KW-0472">Membrane</keyword>
<dbReference type="STRING" id="436010.A0A166ADU0"/>
<dbReference type="OrthoDB" id="1597724at2759"/>
<dbReference type="GO" id="GO:0005783">
    <property type="term" value="C:endoplasmic reticulum"/>
    <property type="evidence" value="ECO:0007669"/>
    <property type="project" value="TreeGrafter"/>
</dbReference>
<organism evidence="3 4">
    <name type="scientific">Athelia psychrophila</name>
    <dbReference type="NCBI Taxonomy" id="1759441"/>
    <lineage>
        <taxon>Eukaryota</taxon>
        <taxon>Fungi</taxon>
        <taxon>Dikarya</taxon>
        <taxon>Basidiomycota</taxon>
        <taxon>Agaricomycotina</taxon>
        <taxon>Agaricomycetes</taxon>
        <taxon>Agaricomycetidae</taxon>
        <taxon>Atheliales</taxon>
        <taxon>Atheliaceae</taxon>
        <taxon>Athelia</taxon>
    </lineage>
</organism>
<evidence type="ECO:0000256" key="1">
    <source>
        <dbReference type="SAM" id="Phobius"/>
    </source>
</evidence>
<dbReference type="PANTHER" id="PTHR45923">
    <property type="entry name" value="PROTEIN SEY1"/>
    <property type="match status" value="1"/>
</dbReference>
<sequence>MSSYPPLPSLEWIASLALSTSGEAYNLDPMSLDSIVHAESPTTPEPTEDARDRVHIHTSREDWMRFQVGEEQCHIPEATSSSGSAPEAIDKHARFFLPAENIYFSIENTLYSVPRLTEDKPLILEDVKAAHFDHLLSILYPSEYGSAIYTASTVDEWTAILHLAVRWGFQSIKTLAISQLTPIATDIDKIALGRQYEINPWLHEAFTAVCIRERSLTKEEGRRMSVNDIIDINAIRQLYRPAAQLTQVSTLSIGESCAGFDLLQFVSLPEPAMPPVSEEAGSAEKSREAAALVLGQLKHLRTSCLIQFKKEMLDGLKSDNYRFASVVAKAKERSETRFKTSAQEDIVEGTGWTWDDEMNLLSNDITSVGDRCRKDETKKMLDHIERNFKQQISEPVDSALNTGDYRMWDQVLTSFEETLEKAESTYLAKAKSFKCRAEDNSTAQATLRKWAWLALRVKIDERTADAVILSKLRGHFEKRFRYDEHGVPSVWKPLEDIDGAFKTARDQTLELLQLYSKISPVEKSHFDFDNTLTIFTEKKKLHLAAIFRRDAHVYYFDAKHSAVASIVSILGCVCGVLVVLSFRAVRYCLIRSLALTAKFCHDADPYYLKAKCIMVASIAMIPVCIGLTAKFRRDADVCYVVVKSTTVASIATIPMWMKLTTKFSRGADACYVAVKRNYVEVKRSTVAVKRSTFASIATIPVWMYGVLVVPGRDEAMAALSSPYIVVQLNLVGPIFSIVRRVGGEVQRQCRKYETKIRLNLIERNFKQQIDSALDKADPRMWDQVLTSFKITLKNAESTHLAMTKSCNFTAEENNTALAILRKQAWLALRTKIDEQTADAVILSKLRGHFEKRFRYNDHGVPRVWKIADDFGGPFMEAQDWTLPLRRHFEKRPHYDERGALHMLEPGEDIDSAFKKAQDQTLKLLQLYSEISPVDKSLAYILPPDAALTVFTEDKKLILTVKFRRDAKECYVTVTGSTFFKVKPSTFAVVLVLVLLCWEALVLL</sequence>
<evidence type="ECO:0000259" key="2">
    <source>
        <dbReference type="Pfam" id="PF20428"/>
    </source>
</evidence>
<keyword evidence="4" id="KW-1185">Reference proteome</keyword>
<dbReference type="PANTHER" id="PTHR45923:SF2">
    <property type="entry name" value="PROTEIN SEY1"/>
    <property type="match status" value="1"/>
</dbReference>